<dbReference type="Pfam" id="PF01844">
    <property type="entry name" value="HNH"/>
    <property type="match status" value="1"/>
</dbReference>
<keyword evidence="2 6" id="KW-0378">Hydrolase</keyword>
<dbReference type="InterPro" id="IPR003615">
    <property type="entry name" value="HNH_nuc"/>
</dbReference>
<evidence type="ECO:0000259" key="5">
    <source>
        <dbReference type="SMART" id="SM00507"/>
    </source>
</evidence>
<dbReference type="Gene3D" id="1.10.30.50">
    <property type="match status" value="1"/>
</dbReference>
<sequence>MNLVKIKELISHNKLVKFYQCLEWRELRLFVLKRDNYECQTCMRKGKVGPGQNVHHIKEVKQYPELALVKSNCEAICIPCHNEEHDRLYDYQKPQPKFINEERW</sequence>
<evidence type="ECO:0000313" key="7">
    <source>
        <dbReference type="Proteomes" id="UP001589836"/>
    </source>
</evidence>
<accession>A0ABV6LTP4</accession>
<comment type="caution">
    <text evidence="6">The sequence shown here is derived from an EMBL/GenBank/DDBJ whole genome shotgun (WGS) entry which is preliminary data.</text>
</comment>
<dbReference type="SMART" id="SM00507">
    <property type="entry name" value="HNHc"/>
    <property type="match status" value="1"/>
</dbReference>
<evidence type="ECO:0000256" key="1">
    <source>
        <dbReference type="ARBA" id="ARBA00022722"/>
    </source>
</evidence>
<evidence type="ECO:0000256" key="2">
    <source>
        <dbReference type="ARBA" id="ARBA00022801"/>
    </source>
</evidence>
<dbReference type="PANTHER" id="PTHR41286">
    <property type="entry name" value="HNH NUCLEASE YAJD-RELATED"/>
    <property type="match status" value="1"/>
</dbReference>
<gene>
    <name evidence="6" type="ORF">ACFFGV_19605</name>
</gene>
<dbReference type="GO" id="GO:0016787">
    <property type="term" value="F:hydrolase activity"/>
    <property type="evidence" value="ECO:0007669"/>
    <property type="project" value="UniProtKB-KW"/>
</dbReference>
<keyword evidence="7" id="KW-1185">Reference proteome</keyword>
<evidence type="ECO:0000256" key="3">
    <source>
        <dbReference type="ARBA" id="ARBA00038412"/>
    </source>
</evidence>
<dbReference type="Proteomes" id="UP001589836">
    <property type="component" value="Unassembled WGS sequence"/>
</dbReference>
<dbReference type="PANTHER" id="PTHR41286:SF1">
    <property type="entry name" value="HNH NUCLEASE YAJD-RELATED"/>
    <property type="match status" value="1"/>
</dbReference>
<proteinExistence type="inferred from homology"/>
<protein>
    <recommendedName>
        <fullName evidence="4">Putative HNH nuclease YajD</fullName>
    </recommendedName>
</protein>
<dbReference type="RefSeq" id="WP_377351490.1">
    <property type="nucleotide sequence ID" value="NZ_JBHLTP010000022.1"/>
</dbReference>
<feature type="domain" description="HNH nuclease" evidence="5">
    <location>
        <begin position="26"/>
        <end position="82"/>
    </location>
</feature>
<dbReference type="EMBL" id="JBHLTP010000022">
    <property type="protein sequence ID" value="MFC0525788.1"/>
    <property type="molecule type" value="Genomic_DNA"/>
</dbReference>
<keyword evidence="6" id="KW-0255">Endonuclease</keyword>
<dbReference type="InterPro" id="IPR002711">
    <property type="entry name" value="HNH"/>
</dbReference>
<dbReference type="GO" id="GO:0004519">
    <property type="term" value="F:endonuclease activity"/>
    <property type="evidence" value="ECO:0007669"/>
    <property type="project" value="UniProtKB-KW"/>
</dbReference>
<keyword evidence="1" id="KW-0540">Nuclease</keyword>
<dbReference type="CDD" id="cd00085">
    <property type="entry name" value="HNHc"/>
    <property type="match status" value="1"/>
</dbReference>
<evidence type="ECO:0000256" key="4">
    <source>
        <dbReference type="ARBA" id="ARBA00040194"/>
    </source>
</evidence>
<evidence type="ECO:0000313" key="6">
    <source>
        <dbReference type="EMBL" id="MFC0525788.1"/>
    </source>
</evidence>
<organism evidence="6 7">
    <name type="scientific">Pontibacillus salicampi</name>
    <dbReference type="NCBI Taxonomy" id="1449801"/>
    <lineage>
        <taxon>Bacteria</taxon>
        <taxon>Bacillati</taxon>
        <taxon>Bacillota</taxon>
        <taxon>Bacilli</taxon>
        <taxon>Bacillales</taxon>
        <taxon>Bacillaceae</taxon>
        <taxon>Pontibacillus</taxon>
    </lineage>
</organism>
<reference evidence="6 7" key="1">
    <citation type="submission" date="2024-09" db="EMBL/GenBank/DDBJ databases">
        <authorList>
            <person name="Sun Q."/>
            <person name="Mori K."/>
        </authorList>
    </citation>
    <scope>NUCLEOTIDE SEQUENCE [LARGE SCALE GENOMIC DNA]</scope>
    <source>
        <strain evidence="6 7">NCAIM B.02529</strain>
    </source>
</reference>
<name>A0ABV6LTP4_9BACI</name>
<comment type="similarity">
    <text evidence="3">Belongs to the HNH nuclease family.</text>
</comment>